<evidence type="ECO:0000313" key="2">
    <source>
        <dbReference type="Proteomes" id="UP001501004"/>
    </source>
</evidence>
<sequence length="119" mass="12875">MLPGDWVEHRREGDRELVGWIAPDGDGFRAYDILGRPVGDGVLDWVAAEEVLEARGIGFLAARHRLRLPDGSERPVRISEVNTSRVVVIADEWGSASAVGSGADVWELGFPAPGELMLG</sequence>
<keyword evidence="2" id="KW-1185">Reference proteome</keyword>
<dbReference type="RefSeq" id="WP_344752600.1">
    <property type="nucleotide sequence ID" value="NZ_BAABAE010000001.1"/>
</dbReference>
<evidence type="ECO:0000313" key="1">
    <source>
        <dbReference type="EMBL" id="GAA3727775.1"/>
    </source>
</evidence>
<proteinExistence type="predicted"/>
<gene>
    <name evidence="1" type="ORF">GCM10022239_00760</name>
</gene>
<reference evidence="2" key="1">
    <citation type="journal article" date="2019" name="Int. J. Syst. Evol. Microbiol.">
        <title>The Global Catalogue of Microorganisms (GCM) 10K type strain sequencing project: providing services to taxonomists for standard genome sequencing and annotation.</title>
        <authorList>
            <consortium name="The Broad Institute Genomics Platform"/>
            <consortium name="The Broad Institute Genome Sequencing Center for Infectious Disease"/>
            <person name="Wu L."/>
            <person name="Ma J."/>
        </authorList>
    </citation>
    <scope>NUCLEOTIDE SEQUENCE [LARGE SCALE GENOMIC DNA]</scope>
    <source>
        <strain evidence="2">JCM 16949</strain>
    </source>
</reference>
<dbReference type="EMBL" id="BAABAE010000001">
    <property type="protein sequence ID" value="GAA3727775.1"/>
    <property type="molecule type" value="Genomic_DNA"/>
</dbReference>
<name>A0ABP7EYS8_9MICO</name>
<accession>A0ABP7EYS8</accession>
<dbReference type="Proteomes" id="UP001501004">
    <property type="component" value="Unassembled WGS sequence"/>
</dbReference>
<comment type="caution">
    <text evidence="1">The sequence shown here is derived from an EMBL/GenBank/DDBJ whole genome shotgun (WGS) entry which is preliminary data.</text>
</comment>
<protein>
    <submittedName>
        <fullName evidence="1">Uncharacterized protein</fullName>
    </submittedName>
</protein>
<organism evidence="1 2">
    <name type="scientific">Leifsonella bigeumensis</name>
    <dbReference type="NCBI Taxonomy" id="433643"/>
    <lineage>
        <taxon>Bacteria</taxon>
        <taxon>Bacillati</taxon>
        <taxon>Actinomycetota</taxon>
        <taxon>Actinomycetes</taxon>
        <taxon>Micrococcales</taxon>
        <taxon>Microbacteriaceae</taxon>
        <taxon>Leifsonella</taxon>
    </lineage>
</organism>